<feature type="region of interest" description="Disordered" evidence="1">
    <location>
        <begin position="1121"/>
        <end position="1171"/>
    </location>
</feature>
<feature type="compositionally biased region" description="Basic and acidic residues" evidence="1">
    <location>
        <begin position="544"/>
        <end position="577"/>
    </location>
</feature>
<feature type="compositionally biased region" description="Acidic residues" evidence="1">
    <location>
        <begin position="635"/>
        <end position="673"/>
    </location>
</feature>
<feature type="compositionally biased region" description="Basic and acidic residues" evidence="1">
    <location>
        <begin position="1033"/>
        <end position="1063"/>
    </location>
</feature>
<feature type="region of interest" description="Disordered" evidence="1">
    <location>
        <begin position="1204"/>
        <end position="1317"/>
    </location>
</feature>
<evidence type="ECO:0000313" key="2">
    <source>
        <dbReference type="EnsemblMetazoa" id="AALFPA23_019030.P28010"/>
    </source>
</evidence>
<feature type="compositionally biased region" description="Basic and acidic residues" evidence="1">
    <location>
        <begin position="407"/>
        <end position="417"/>
    </location>
</feature>
<feature type="compositionally biased region" description="Basic and acidic residues" evidence="1">
    <location>
        <begin position="1265"/>
        <end position="1286"/>
    </location>
</feature>
<protein>
    <submittedName>
        <fullName evidence="2">Uncharacterized protein</fullName>
    </submittedName>
</protein>
<feature type="region of interest" description="Disordered" evidence="1">
    <location>
        <begin position="1345"/>
        <end position="1372"/>
    </location>
</feature>
<evidence type="ECO:0000313" key="3">
    <source>
        <dbReference type="Proteomes" id="UP000069940"/>
    </source>
</evidence>
<dbReference type="RefSeq" id="XP_019554078.2">
    <property type="nucleotide sequence ID" value="XM_019698533.3"/>
</dbReference>
<feature type="compositionally biased region" description="Basic and acidic residues" evidence="1">
    <location>
        <begin position="848"/>
        <end position="859"/>
    </location>
</feature>
<feature type="region of interest" description="Disordered" evidence="1">
    <location>
        <begin position="1506"/>
        <end position="1532"/>
    </location>
</feature>
<organism evidence="2 3">
    <name type="scientific">Aedes albopictus</name>
    <name type="common">Asian tiger mosquito</name>
    <name type="synonym">Stegomyia albopicta</name>
    <dbReference type="NCBI Taxonomy" id="7160"/>
    <lineage>
        <taxon>Eukaryota</taxon>
        <taxon>Metazoa</taxon>
        <taxon>Ecdysozoa</taxon>
        <taxon>Arthropoda</taxon>
        <taxon>Hexapoda</taxon>
        <taxon>Insecta</taxon>
        <taxon>Pterygota</taxon>
        <taxon>Neoptera</taxon>
        <taxon>Endopterygota</taxon>
        <taxon>Diptera</taxon>
        <taxon>Nematocera</taxon>
        <taxon>Culicoidea</taxon>
        <taxon>Culicidae</taxon>
        <taxon>Culicinae</taxon>
        <taxon>Aedini</taxon>
        <taxon>Aedes</taxon>
        <taxon>Stegomyia</taxon>
    </lineage>
</organism>
<accession>A0ABM1ZJC3</accession>
<dbReference type="GeneID" id="109423546"/>
<feature type="compositionally biased region" description="Acidic residues" evidence="1">
    <location>
        <begin position="1064"/>
        <end position="1078"/>
    </location>
</feature>
<name>A0ABM1ZJC3_AEDAL</name>
<feature type="compositionally biased region" description="Basic and acidic residues" evidence="1">
    <location>
        <begin position="1132"/>
        <end position="1142"/>
    </location>
</feature>
<reference evidence="3" key="1">
    <citation type="journal article" date="2015" name="Proc. Natl. Acad. Sci. U.S.A.">
        <title>Genome sequence of the Asian Tiger mosquito, Aedes albopictus, reveals insights into its biology, genetics, and evolution.</title>
        <authorList>
            <person name="Chen X.G."/>
            <person name="Jiang X."/>
            <person name="Gu J."/>
            <person name="Xu M."/>
            <person name="Wu Y."/>
            <person name="Deng Y."/>
            <person name="Zhang C."/>
            <person name="Bonizzoni M."/>
            <person name="Dermauw W."/>
            <person name="Vontas J."/>
            <person name="Armbruster P."/>
            <person name="Huang X."/>
            <person name="Yang Y."/>
            <person name="Zhang H."/>
            <person name="He W."/>
            <person name="Peng H."/>
            <person name="Liu Y."/>
            <person name="Wu K."/>
            <person name="Chen J."/>
            <person name="Lirakis M."/>
            <person name="Topalis P."/>
            <person name="Van Leeuwen T."/>
            <person name="Hall A.B."/>
            <person name="Jiang X."/>
            <person name="Thorpe C."/>
            <person name="Mueller R.L."/>
            <person name="Sun C."/>
            <person name="Waterhouse R.M."/>
            <person name="Yan G."/>
            <person name="Tu Z.J."/>
            <person name="Fang X."/>
            <person name="James A.A."/>
        </authorList>
    </citation>
    <scope>NUCLEOTIDE SEQUENCE [LARGE SCALE GENOMIC DNA]</scope>
    <source>
        <strain evidence="3">Foshan</strain>
    </source>
</reference>
<feature type="compositionally biased region" description="Basic and acidic residues" evidence="1">
    <location>
        <begin position="1240"/>
        <end position="1250"/>
    </location>
</feature>
<feature type="region of interest" description="Disordered" evidence="1">
    <location>
        <begin position="900"/>
        <end position="1091"/>
    </location>
</feature>
<feature type="compositionally biased region" description="Basic and acidic residues" evidence="1">
    <location>
        <begin position="67"/>
        <end position="76"/>
    </location>
</feature>
<feature type="compositionally biased region" description="Acidic residues" evidence="1">
    <location>
        <begin position="585"/>
        <end position="601"/>
    </location>
</feature>
<dbReference type="Proteomes" id="UP000069940">
    <property type="component" value="Unassembled WGS sequence"/>
</dbReference>
<feature type="compositionally biased region" description="Polar residues" evidence="1">
    <location>
        <begin position="418"/>
        <end position="435"/>
    </location>
</feature>
<feature type="compositionally biased region" description="Basic and acidic residues" evidence="1">
    <location>
        <begin position="1160"/>
        <end position="1171"/>
    </location>
</feature>
<feature type="compositionally biased region" description="Basic residues" evidence="1">
    <location>
        <begin position="1082"/>
        <end position="1091"/>
    </location>
</feature>
<feature type="compositionally biased region" description="Low complexity" evidence="1">
    <location>
        <begin position="281"/>
        <end position="299"/>
    </location>
</feature>
<feature type="compositionally biased region" description="Basic and acidic residues" evidence="1">
    <location>
        <begin position="1294"/>
        <end position="1305"/>
    </location>
</feature>
<feature type="compositionally biased region" description="Low complexity" evidence="1">
    <location>
        <begin position="31"/>
        <end position="44"/>
    </location>
</feature>
<feature type="compositionally biased region" description="Polar residues" evidence="1">
    <location>
        <begin position="1143"/>
        <end position="1152"/>
    </location>
</feature>
<feature type="compositionally biased region" description="Acidic residues" evidence="1">
    <location>
        <begin position="986"/>
        <end position="998"/>
    </location>
</feature>
<feature type="region of interest" description="Disordered" evidence="1">
    <location>
        <begin position="367"/>
        <end position="877"/>
    </location>
</feature>
<reference evidence="2" key="2">
    <citation type="submission" date="2025-05" db="UniProtKB">
        <authorList>
            <consortium name="EnsemblMetazoa"/>
        </authorList>
    </citation>
    <scope>IDENTIFICATION</scope>
    <source>
        <strain evidence="2">Foshan</strain>
    </source>
</reference>
<proteinExistence type="predicted"/>
<feature type="compositionally biased region" description="Polar residues" evidence="1">
    <location>
        <begin position="208"/>
        <end position="223"/>
    </location>
</feature>
<dbReference type="EnsemblMetazoa" id="AALFPA23_019030.R28010">
    <property type="protein sequence ID" value="AALFPA23_019030.P28010"/>
    <property type="gene ID" value="AALFPA23_019030"/>
</dbReference>
<feature type="compositionally biased region" description="Basic and acidic residues" evidence="1">
    <location>
        <begin position="973"/>
        <end position="983"/>
    </location>
</feature>
<keyword evidence="3" id="KW-1185">Reference proteome</keyword>
<feature type="region of interest" description="Disordered" evidence="1">
    <location>
        <begin position="1"/>
        <end position="299"/>
    </location>
</feature>
<sequence>MSKEEEKPTRVTRGALRRMSVEQEPTSAPGTPKKSTATAVTSKKLAVLDAIQEGSNGPSDAEVDENTAGRESKGKNDTSLAGNRSVHMPKEHEKKATTGRPAVSMLTVENVSKLDSFLDIRRTPRRRPSQDQTLTPQTLPKRVTRRNSVTSDDGNLGAATPKTSRTRHSIAAQAVIAEDDEKEEQTGNVSSTAEADLSDLDIRKLRNRSISKSPVPGKNTSAVSIKEGDVAATSPVKAGGEPSSSQKPEKAPVSQEDKMEESESFVDVVTVTPAKSDSAISVSSSQVSEQQQQQSQKTPAMVAAAAAAVKDVKFDEGTPDQLNKSKYPKTPVAVAAGGKRRKLSELAAEAAADEDESLTTDSEIIIVDETIKDSPQVVEQKPETPKTPTKASASPKKEATKLIIIDETIKDSPRKSSQEAASPKTPSKANGTPKKTTPKKSQDEASEESPDKSIDASIANIVEQVREEMNQSADLSMSILGTPKPTTGGKHKSHFSHLREGSSSTPIAAKHAALGEIPEEDPKEDASMGSKSWSQAVKGSGQDKGIDVFSVRKKEEEEKQEEETKTLNESLKRKSLEKMQPLKVDEDEEEGEEEEDEDEIDASQKRSSFVDDEAMEVNGYQSGDSMDSETRAEIEDNQVEDDGESIGSQDTEEDEEDGDDDSFIASDGEEVEDLLAGTGDELHSEEEADKSSKKNKKRKRILLQEDSSEDEKETSKAEKTLNETAASENKSPKKGDASNVSKTGSPRKTPLKTVEAKSPKKTPAVKAVDKEEQEESAEHSEDPQTDNAVAESPRSAKKTPSKASLSTDLPEQHKSAKKNTTEVSESPKSPKKTPSKPSLESETQQVKSAEKRRSSKTSESENVSEVSKSRKSLPAPALISADFYSSSAKKAKRNTIDIPAAAGEEELEQATPKEEVNSNLVTNPAALALAKKNRRLSQGLSPATKQDKRASLPGKLPDESEVGSPLKKKSNKKQADSVEKANDSVEPMEVDEDEEEEVAEKQPTPKKPAVVAKKKPRDLSDFDTEAILSRCNEIVRADKEKRKEGATLRQKKKDEKRRQREQEQQEDAADGEANDESTEQQKKKKKKKKKQVNYLLEELGETKEDQVARALQRKMALLEAKRERKKAKKAAKLREQLNKENQQEGQQTTSVKASKGIAAKLEKQTKKTKKMEKEVKKAILEDLRPVVRLAVSAFAMYSEQIEDMKKEKADKKKPKSKQLKEKNQQPTAVEEVQAALQAKPDAKPKKDKVPKQKQASADQVQLPVEHPKADKKKEVVEEPVKEEPAAVKHKKKEKLTAVKSDELPPKKKHHEQINTAPLKSVVSLDDELAQLKKSLSEPVAKVVKKQKLSHKESSIATVTAREVTPPRKATTGKLKALARLEAGFQEEPITPDHKLLKRNHGFKEEPVTPKSVGFKVSSVLPAGQEALKQEAVEAKRKKTYHNTNRIRPEDVREPARGLPLPVWTRSGTFEVEELEETKSRKVAKGGSDYVPLNVNGGNSATEFLVKPLGGKSKHSGESKTSTGGGISKVHRIDADTVDEAVINFKKQAIFGKNAHLREKKRKH</sequence>
<evidence type="ECO:0000256" key="1">
    <source>
        <dbReference type="SAM" id="MobiDB-lite"/>
    </source>
</evidence>